<dbReference type="Proteomes" id="UP000218083">
    <property type="component" value="Unassembled WGS sequence"/>
</dbReference>
<sequence>MQRDPQATGTHRSLFGFLAGFVLLLAVVNFWTMDVVRGSLLLALSVTIGLYVVRDARKA</sequence>
<dbReference type="EMBL" id="NSKC01000002">
    <property type="protein sequence ID" value="PAU84781.1"/>
    <property type="molecule type" value="Genomic_DNA"/>
</dbReference>
<comment type="caution">
    <text evidence="2">The sequence shown here is derived from an EMBL/GenBank/DDBJ whole genome shotgun (WGS) entry which is preliminary data.</text>
</comment>
<keyword evidence="1" id="KW-0812">Transmembrane</keyword>
<keyword evidence="1" id="KW-0472">Membrane</keyword>
<evidence type="ECO:0000256" key="1">
    <source>
        <dbReference type="SAM" id="Phobius"/>
    </source>
</evidence>
<dbReference type="AlphaFoldDB" id="A0A2A2FH00"/>
<dbReference type="RefSeq" id="WP_095636052.1">
    <property type="nucleotide sequence ID" value="NZ_NSKC01000002.1"/>
</dbReference>
<feature type="transmembrane region" description="Helical" evidence="1">
    <location>
        <begin position="12"/>
        <end position="30"/>
    </location>
</feature>
<name>A0A2A2FH00_9EURY</name>
<feature type="transmembrane region" description="Helical" evidence="1">
    <location>
        <begin position="36"/>
        <end position="53"/>
    </location>
</feature>
<proteinExistence type="predicted"/>
<reference evidence="2 3" key="1">
    <citation type="submission" date="2017-08" db="EMBL/GenBank/DDBJ databases">
        <title>The strain WRN001 was isolated from Binhai saline alkaline soil, Tianjin, China.</title>
        <authorList>
            <person name="Liu D."/>
            <person name="Zhang G."/>
        </authorList>
    </citation>
    <scope>NUCLEOTIDE SEQUENCE [LARGE SCALE GENOMIC DNA]</scope>
    <source>
        <strain evidence="2 3">WN019</strain>
    </source>
</reference>
<evidence type="ECO:0000313" key="3">
    <source>
        <dbReference type="Proteomes" id="UP000218083"/>
    </source>
</evidence>
<gene>
    <name evidence="2" type="ORF">CK500_04485</name>
</gene>
<keyword evidence="1" id="KW-1133">Transmembrane helix</keyword>
<protein>
    <submittedName>
        <fullName evidence="2">Uncharacterized protein</fullName>
    </submittedName>
</protein>
<keyword evidence="3" id="KW-1185">Reference proteome</keyword>
<accession>A0A2A2FH00</accession>
<evidence type="ECO:0000313" key="2">
    <source>
        <dbReference type="EMBL" id="PAU84781.1"/>
    </source>
</evidence>
<organism evidence="2 3">
    <name type="scientific">Halorubrum salipaludis</name>
    <dbReference type="NCBI Taxonomy" id="2032630"/>
    <lineage>
        <taxon>Archaea</taxon>
        <taxon>Methanobacteriati</taxon>
        <taxon>Methanobacteriota</taxon>
        <taxon>Stenosarchaea group</taxon>
        <taxon>Halobacteria</taxon>
        <taxon>Halobacteriales</taxon>
        <taxon>Haloferacaceae</taxon>
        <taxon>Halorubrum</taxon>
    </lineage>
</organism>